<evidence type="ECO:0000256" key="3">
    <source>
        <dbReference type="ARBA" id="ARBA00022801"/>
    </source>
</evidence>
<accession>A0A7C5Y6K0</accession>
<dbReference type="GO" id="GO:0008234">
    <property type="term" value="F:cysteine-type peptidase activity"/>
    <property type="evidence" value="ECO:0007669"/>
    <property type="project" value="UniProtKB-KW"/>
</dbReference>
<name>A0A7C5Y6K0_9BACT</name>
<keyword evidence="2" id="KW-0645">Protease</keyword>
<sequence length="180" mass="20694">MRSKVLVIIAILLSTFALPFTTRELTNNEINQMFQILSNMKNTPYVWGGTSEFGIDCSGLVIYLLNRLGFKKLIYNNSLVYDVTADNLYKFNTKALKDLKELKKGDLIFFDMNEDGIYDHVTIFDSFDKYGNIWIWDASEMSDGIHQNKVDRKIVPLISARRYALGRIFVVIDNTTGVKK</sequence>
<evidence type="ECO:0000256" key="2">
    <source>
        <dbReference type="ARBA" id="ARBA00022670"/>
    </source>
</evidence>
<dbReference type="Gene3D" id="3.90.1720.10">
    <property type="entry name" value="endopeptidase domain like (from Nostoc punctiforme)"/>
    <property type="match status" value="1"/>
</dbReference>
<reference evidence="6" key="1">
    <citation type="journal article" date="2020" name="mSystems">
        <title>Genome- and Community-Level Interaction Insights into Carbon Utilization and Element Cycling Functions of Hydrothermarchaeota in Hydrothermal Sediment.</title>
        <authorList>
            <person name="Zhou Z."/>
            <person name="Liu Y."/>
            <person name="Xu W."/>
            <person name="Pan J."/>
            <person name="Luo Z.H."/>
            <person name="Li M."/>
        </authorList>
    </citation>
    <scope>NUCLEOTIDE SEQUENCE [LARGE SCALE GENOMIC DNA]</scope>
    <source>
        <strain evidence="6">SpSt-1088</strain>
    </source>
</reference>
<comment type="similarity">
    <text evidence="1">Belongs to the peptidase C40 family.</text>
</comment>
<dbReference type="InterPro" id="IPR051202">
    <property type="entry name" value="Peptidase_C40"/>
</dbReference>
<keyword evidence="4" id="KW-0788">Thiol protease</keyword>
<dbReference type="Pfam" id="PF00877">
    <property type="entry name" value="NLPC_P60"/>
    <property type="match status" value="1"/>
</dbReference>
<dbReference type="PROSITE" id="PS51935">
    <property type="entry name" value="NLPC_P60"/>
    <property type="match status" value="1"/>
</dbReference>
<dbReference type="AlphaFoldDB" id="A0A7C5Y6K0"/>
<evidence type="ECO:0000256" key="1">
    <source>
        <dbReference type="ARBA" id="ARBA00007074"/>
    </source>
</evidence>
<dbReference type="SUPFAM" id="SSF54001">
    <property type="entry name" value="Cysteine proteinases"/>
    <property type="match status" value="1"/>
</dbReference>
<protein>
    <submittedName>
        <fullName evidence="6">Peptidoglycan endopeptidase</fullName>
    </submittedName>
</protein>
<dbReference type="InterPro" id="IPR000064">
    <property type="entry name" value="NLP_P60_dom"/>
</dbReference>
<evidence type="ECO:0000259" key="5">
    <source>
        <dbReference type="PROSITE" id="PS51935"/>
    </source>
</evidence>
<dbReference type="EMBL" id="DRXW01000080">
    <property type="protein sequence ID" value="HHR33549.1"/>
    <property type="molecule type" value="Genomic_DNA"/>
</dbReference>
<dbReference type="PANTHER" id="PTHR47053">
    <property type="entry name" value="MUREIN DD-ENDOPEPTIDASE MEPH-RELATED"/>
    <property type="match status" value="1"/>
</dbReference>
<gene>
    <name evidence="6" type="ORF">ENM46_01215</name>
</gene>
<evidence type="ECO:0000313" key="6">
    <source>
        <dbReference type="EMBL" id="HHR33549.1"/>
    </source>
</evidence>
<feature type="domain" description="NlpC/P60" evidence="5">
    <location>
        <begin position="27"/>
        <end position="169"/>
    </location>
</feature>
<dbReference type="PANTHER" id="PTHR47053:SF1">
    <property type="entry name" value="MUREIN DD-ENDOPEPTIDASE MEPH-RELATED"/>
    <property type="match status" value="1"/>
</dbReference>
<dbReference type="InterPro" id="IPR038765">
    <property type="entry name" value="Papain-like_cys_pep_sf"/>
</dbReference>
<comment type="caution">
    <text evidence="6">The sequence shown here is derived from an EMBL/GenBank/DDBJ whole genome shotgun (WGS) entry which is preliminary data.</text>
</comment>
<keyword evidence="3" id="KW-0378">Hydrolase</keyword>
<proteinExistence type="inferred from homology"/>
<organism evidence="6">
    <name type="scientific">Fervidobacterium nodosum</name>
    <dbReference type="NCBI Taxonomy" id="2424"/>
    <lineage>
        <taxon>Bacteria</taxon>
        <taxon>Thermotogati</taxon>
        <taxon>Thermotogota</taxon>
        <taxon>Thermotogae</taxon>
        <taxon>Thermotogales</taxon>
        <taxon>Fervidobacteriaceae</taxon>
        <taxon>Fervidobacterium</taxon>
    </lineage>
</organism>
<evidence type="ECO:0000256" key="4">
    <source>
        <dbReference type="ARBA" id="ARBA00022807"/>
    </source>
</evidence>
<dbReference type="GO" id="GO:0006508">
    <property type="term" value="P:proteolysis"/>
    <property type="evidence" value="ECO:0007669"/>
    <property type="project" value="UniProtKB-KW"/>
</dbReference>